<keyword evidence="2" id="KW-0808">Transferase</keyword>
<reference evidence="2 3" key="1">
    <citation type="submission" date="2020-03" db="EMBL/GenBank/DDBJ databases">
        <title>Genomic Encyclopedia of Type Strains, Phase IV (KMG-IV): sequencing the most valuable type-strain genomes for metagenomic binning, comparative biology and taxonomic classification.</title>
        <authorList>
            <person name="Goeker M."/>
        </authorList>
    </citation>
    <scope>NUCLEOTIDE SEQUENCE [LARGE SCALE GENOMIC DNA]</scope>
    <source>
        <strain evidence="2 3">DSM 24233</strain>
    </source>
</reference>
<dbReference type="InterPro" id="IPR050834">
    <property type="entry name" value="Glycosyltransf_2"/>
</dbReference>
<dbReference type="AlphaFoldDB" id="A0A846QUE6"/>
<sequence length="336" mass="37776">MRDQVFISLPALVRYTYFRGVASFAKKEKPSFSVVVPCYNNPEFLVNTAQSIAVQSVAPVSIVFVNDGKFKVTADAIASCVAMLGEDRCVVIDQENRGVAAARNAGIDAAVGNWVIPLDYDDVIAPRYIERCSDIVCGAKDVEFIYPHSLKTNSSDEYWIPRSGNPRRILDRCLYPAFSAFSKELWRRVGGYEVCHPLGMDDWDFFIKIVMSGAPCCRLPFFMGTWRGHALNETHAARRNWQCGRAMIVTLSHEWRDRNEVLTALEVIAGMADEVMARVQDKVRLFPEHPYPHMWLALAQLRRGEIDIAAAFARKAESLAPSNWIMGHVAGLVRSR</sequence>
<dbReference type="Proteomes" id="UP000580856">
    <property type="component" value="Unassembled WGS sequence"/>
</dbReference>
<dbReference type="Gene3D" id="3.90.550.10">
    <property type="entry name" value="Spore Coat Polysaccharide Biosynthesis Protein SpsA, Chain A"/>
    <property type="match status" value="1"/>
</dbReference>
<organism evidence="2 3">
    <name type="scientific">Desulfobaculum xiamenense</name>
    <dbReference type="NCBI Taxonomy" id="995050"/>
    <lineage>
        <taxon>Bacteria</taxon>
        <taxon>Pseudomonadati</taxon>
        <taxon>Thermodesulfobacteriota</taxon>
        <taxon>Desulfovibrionia</taxon>
        <taxon>Desulfovibrionales</taxon>
        <taxon>Desulfovibrionaceae</taxon>
        <taxon>Desulfobaculum</taxon>
    </lineage>
</organism>
<accession>A0A846QUE6</accession>
<proteinExistence type="predicted"/>
<dbReference type="CDD" id="cd00761">
    <property type="entry name" value="Glyco_tranf_GTA_type"/>
    <property type="match status" value="1"/>
</dbReference>
<protein>
    <submittedName>
        <fullName evidence="2">Glycosyltransferase involved in cell wall biosynthesis</fullName>
    </submittedName>
</protein>
<keyword evidence="3" id="KW-1185">Reference proteome</keyword>
<dbReference type="InterPro" id="IPR029044">
    <property type="entry name" value="Nucleotide-diphossugar_trans"/>
</dbReference>
<feature type="domain" description="Glycosyltransferase 2-like" evidence="1">
    <location>
        <begin position="33"/>
        <end position="134"/>
    </location>
</feature>
<dbReference type="Pfam" id="PF00535">
    <property type="entry name" value="Glycos_transf_2"/>
    <property type="match status" value="1"/>
</dbReference>
<evidence type="ECO:0000313" key="3">
    <source>
        <dbReference type="Proteomes" id="UP000580856"/>
    </source>
</evidence>
<dbReference type="GO" id="GO:0016740">
    <property type="term" value="F:transferase activity"/>
    <property type="evidence" value="ECO:0007669"/>
    <property type="project" value="UniProtKB-KW"/>
</dbReference>
<dbReference type="PANTHER" id="PTHR43685">
    <property type="entry name" value="GLYCOSYLTRANSFERASE"/>
    <property type="match status" value="1"/>
</dbReference>
<dbReference type="PANTHER" id="PTHR43685:SF2">
    <property type="entry name" value="GLYCOSYLTRANSFERASE 2-LIKE DOMAIN-CONTAINING PROTEIN"/>
    <property type="match status" value="1"/>
</dbReference>
<dbReference type="InterPro" id="IPR001173">
    <property type="entry name" value="Glyco_trans_2-like"/>
</dbReference>
<dbReference type="EMBL" id="JAATJA010000003">
    <property type="protein sequence ID" value="NJB69135.1"/>
    <property type="molecule type" value="Genomic_DNA"/>
</dbReference>
<name>A0A846QUE6_9BACT</name>
<comment type="caution">
    <text evidence="2">The sequence shown here is derived from an EMBL/GenBank/DDBJ whole genome shotgun (WGS) entry which is preliminary data.</text>
</comment>
<evidence type="ECO:0000313" key="2">
    <source>
        <dbReference type="EMBL" id="NJB69135.1"/>
    </source>
</evidence>
<dbReference type="SUPFAM" id="SSF53448">
    <property type="entry name" value="Nucleotide-diphospho-sugar transferases"/>
    <property type="match status" value="1"/>
</dbReference>
<gene>
    <name evidence="2" type="ORF">GGQ74_002829</name>
</gene>
<evidence type="ECO:0000259" key="1">
    <source>
        <dbReference type="Pfam" id="PF00535"/>
    </source>
</evidence>